<gene>
    <name evidence="1" type="ORF">TSAR_011557</name>
</gene>
<evidence type="ECO:0000313" key="1">
    <source>
        <dbReference type="EMBL" id="OXU20606.1"/>
    </source>
</evidence>
<sequence>MKDDQLLHIKACEIWLKLKDHHQRSTTSSKVHLMTRLFNIKMSRLAVMGLTLILPTLGTRYLGERCRHYIRVHQPRKPPSNEFRLIMFQILTKLQGDDINTVYPGHQLIFGLKLVVISTRVDDTLKVALVLNSMPESYDVLTSSLRCQTKGTSRWRPLREGYRMSIIGERMCVYRTVITRRHCTHHTKGKADKSSAIFVANQDT</sequence>
<dbReference type="AlphaFoldDB" id="A0A232EQM7"/>
<evidence type="ECO:0000313" key="2">
    <source>
        <dbReference type="Proteomes" id="UP000215335"/>
    </source>
</evidence>
<name>A0A232EQM7_9HYME</name>
<proteinExistence type="predicted"/>
<organism evidence="1 2">
    <name type="scientific">Trichomalopsis sarcophagae</name>
    <dbReference type="NCBI Taxonomy" id="543379"/>
    <lineage>
        <taxon>Eukaryota</taxon>
        <taxon>Metazoa</taxon>
        <taxon>Ecdysozoa</taxon>
        <taxon>Arthropoda</taxon>
        <taxon>Hexapoda</taxon>
        <taxon>Insecta</taxon>
        <taxon>Pterygota</taxon>
        <taxon>Neoptera</taxon>
        <taxon>Endopterygota</taxon>
        <taxon>Hymenoptera</taxon>
        <taxon>Apocrita</taxon>
        <taxon>Proctotrupomorpha</taxon>
        <taxon>Chalcidoidea</taxon>
        <taxon>Pteromalidae</taxon>
        <taxon>Pteromalinae</taxon>
        <taxon>Trichomalopsis</taxon>
    </lineage>
</organism>
<dbReference type="EMBL" id="NNAY01002768">
    <property type="protein sequence ID" value="OXU20606.1"/>
    <property type="molecule type" value="Genomic_DNA"/>
</dbReference>
<keyword evidence="2" id="KW-1185">Reference proteome</keyword>
<comment type="caution">
    <text evidence="1">The sequence shown here is derived from an EMBL/GenBank/DDBJ whole genome shotgun (WGS) entry which is preliminary data.</text>
</comment>
<protein>
    <submittedName>
        <fullName evidence="1">Uncharacterized protein</fullName>
    </submittedName>
</protein>
<accession>A0A232EQM7</accession>
<reference evidence="1 2" key="1">
    <citation type="journal article" date="2017" name="Curr. Biol.">
        <title>The Evolution of Venom by Co-option of Single-Copy Genes.</title>
        <authorList>
            <person name="Martinson E.O."/>
            <person name="Mrinalini"/>
            <person name="Kelkar Y.D."/>
            <person name="Chang C.H."/>
            <person name="Werren J.H."/>
        </authorList>
    </citation>
    <scope>NUCLEOTIDE SEQUENCE [LARGE SCALE GENOMIC DNA]</scope>
    <source>
        <strain evidence="1 2">Alberta</strain>
        <tissue evidence="1">Whole body</tissue>
    </source>
</reference>
<dbReference type="Proteomes" id="UP000215335">
    <property type="component" value="Unassembled WGS sequence"/>
</dbReference>